<dbReference type="HOGENOM" id="CLU_637978_0_0_1"/>
<feature type="compositionally biased region" description="Low complexity" evidence="1">
    <location>
        <begin position="1"/>
        <end position="19"/>
    </location>
</feature>
<dbReference type="PANTHER" id="PTHR45657:SF1">
    <property type="entry name" value="CRAL-TRIO DOMAIN-CONTAINING PROTEIN YKL091C-RELATED"/>
    <property type="match status" value="1"/>
</dbReference>
<dbReference type="Proteomes" id="UP000006174">
    <property type="component" value="Unassembled WGS sequence"/>
</dbReference>
<dbReference type="PANTHER" id="PTHR45657">
    <property type="entry name" value="CRAL-TRIO DOMAIN-CONTAINING PROTEIN YKL091C-RELATED"/>
    <property type="match status" value="1"/>
</dbReference>
<dbReference type="AlphaFoldDB" id="I2FX33"/>
<dbReference type="Pfam" id="PF03765">
    <property type="entry name" value="CRAL_TRIO_N"/>
    <property type="match status" value="1"/>
</dbReference>
<dbReference type="InterPro" id="IPR001251">
    <property type="entry name" value="CRAL-TRIO_dom"/>
</dbReference>
<dbReference type="SMART" id="SM01100">
    <property type="entry name" value="CRAL_TRIO_N"/>
    <property type="match status" value="1"/>
</dbReference>
<feature type="region of interest" description="Disordered" evidence="1">
    <location>
        <begin position="1"/>
        <end position="155"/>
    </location>
</feature>
<dbReference type="OrthoDB" id="1434354at2759"/>
<dbReference type="CDD" id="cd00170">
    <property type="entry name" value="SEC14"/>
    <property type="match status" value="1"/>
</dbReference>
<dbReference type="SMART" id="SM00516">
    <property type="entry name" value="SEC14"/>
    <property type="match status" value="1"/>
</dbReference>
<feature type="compositionally biased region" description="Low complexity" evidence="1">
    <location>
        <begin position="58"/>
        <end position="82"/>
    </location>
</feature>
<evidence type="ECO:0000313" key="4">
    <source>
        <dbReference type="Proteomes" id="UP000006174"/>
    </source>
</evidence>
<dbReference type="OMA" id="MFSTIWS"/>
<accession>I2FX33</accession>
<keyword evidence="4" id="KW-1185">Reference proteome</keyword>
<sequence>MPPSIESSTSSASTGNSINEPKTPPFNRNTSAPTPEKLSTPTSFRGRFASLTRSAGKSTSNNLSAPAPAPASAGSTPRSTAPLEETAGRIEKLDLTKGAPDSTMPKHPPSAPVCRRASDDDVFDSSHPHKTVAEMNEDSPLQKVLQSPKAQPLPGHPGNLTSAQTHALQELTATLKRDGALHTSESETLSHQETQLLRFLRARNFNPEAARTMYLKAEAWKKEIQLDHLISTFSFSERDIVASHGWSMYFHKTDKLGRPIFIQDLGNMDTTSVFRNTTPERVIQNFAVTLELAVRHRYEACTISSGRWVDDNYTVVNLAGLGLSTFWSMKGQLQQLLGILDNNFPELSGRVQIINAPYMFSTIWSWIKGWLPTVTVEKIDIAGADYHERIWEFVKKEDWPKSLGGECECEGGCGKKDDGPWDKRLVRGAADV</sequence>
<organism evidence="3 4">
    <name type="scientific">Ustilago hordei</name>
    <name type="common">Barley covered smut fungus</name>
    <dbReference type="NCBI Taxonomy" id="120017"/>
    <lineage>
        <taxon>Eukaryota</taxon>
        <taxon>Fungi</taxon>
        <taxon>Dikarya</taxon>
        <taxon>Basidiomycota</taxon>
        <taxon>Ustilaginomycotina</taxon>
        <taxon>Ustilaginomycetes</taxon>
        <taxon>Ustilaginales</taxon>
        <taxon>Ustilaginaceae</taxon>
        <taxon>Ustilago</taxon>
    </lineage>
</organism>
<feature type="compositionally biased region" description="Basic and acidic residues" evidence="1">
    <location>
        <begin position="116"/>
        <end position="127"/>
    </location>
</feature>
<dbReference type="InterPro" id="IPR011074">
    <property type="entry name" value="CRAL/TRIO_N_dom"/>
</dbReference>
<proteinExistence type="predicted"/>
<dbReference type="PROSITE" id="PS50191">
    <property type="entry name" value="CRAL_TRIO"/>
    <property type="match status" value="1"/>
</dbReference>
<feature type="domain" description="CRAL-TRIO" evidence="2">
    <location>
        <begin position="237"/>
        <end position="411"/>
    </location>
</feature>
<feature type="compositionally biased region" description="Basic and acidic residues" evidence="1">
    <location>
        <begin position="86"/>
        <end position="95"/>
    </location>
</feature>
<name>I2FX33_USTHO</name>
<dbReference type="InterPro" id="IPR036865">
    <property type="entry name" value="CRAL-TRIO_dom_sf"/>
</dbReference>
<feature type="compositionally biased region" description="Polar residues" evidence="1">
    <location>
        <begin position="26"/>
        <end position="43"/>
    </location>
</feature>
<dbReference type="eggNOG" id="KOG1471">
    <property type="taxonomic scope" value="Eukaryota"/>
</dbReference>
<reference evidence="3 4" key="1">
    <citation type="journal article" date="2012" name="Plant Cell">
        <title>Genome comparison of barley and maize smut fungi reveals targeted loss of RNA silencing components and species-specific presence of transposable elements.</title>
        <authorList>
            <person name="Laurie J.D."/>
            <person name="Ali S."/>
            <person name="Linning R."/>
            <person name="Mannhaupt G."/>
            <person name="Wong P."/>
            <person name="Gueldener U."/>
            <person name="Muensterkoetter M."/>
            <person name="Moore R."/>
            <person name="Kahmann R."/>
            <person name="Bakkeren G."/>
            <person name="Schirawski J."/>
        </authorList>
    </citation>
    <scope>NUCLEOTIDE SEQUENCE [LARGE SCALE GENOMIC DNA]</scope>
    <source>
        <strain evidence="4">Uh4875-4</strain>
    </source>
</reference>
<dbReference type="InterPro" id="IPR036273">
    <property type="entry name" value="CRAL/TRIO_N_dom_sf"/>
</dbReference>
<evidence type="ECO:0000259" key="2">
    <source>
        <dbReference type="PROSITE" id="PS50191"/>
    </source>
</evidence>
<dbReference type="EMBL" id="CAGI01000164">
    <property type="protein sequence ID" value="CCF51476.1"/>
    <property type="molecule type" value="Genomic_DNA"/>
</dbReference>
<dbReference type="InterPro" id="IPR051026">
    <property type="entry name" value="PI/PC_transfer"/>
</dbReference>
<dbReference type="STRING" id="1128400.I2FX33"/>
<dbReference type="SUPFAM" id="SSF46938">
    <property type="entry name" value="CRAL/TRIO N-terminal domain"/>
    <property type="match status" value="1"/>
</dbReference>
<dbReference type="Gene3D" id="3.40.525.10">
    <property type="entry name" value="CRAL-TRIO lipid binding domain"/>
    <property type="match status" value="1"/>
</dbReference>
<dbReference type="Pfam" id="PF00650">
    <property type="entry name" value="CRAL_TRIO"/>
    <property type="match status" value="1"/>
</dbReference>
<protein>
    <submittedName>
        <fullName evidence="3">Related to SEC14-phosphatidylinositol/phosphatidylcholine transfer protein</fullName>
    </submittedName>
</protein>
<evidence type="ECO:0000313" key="3">
    <source>
        <dbReference type="EMBL" id="CCF51476.1"/>
    </source>
</evidence>
<gene>
    <name evidence="3" type="ORF">UHOR_05453</name>
</gene>
<dbReference type="SUPFAM" id="SSF52087">
    <property type="entry name" value="CRAL/TRIO domain"/>
    <property type="match status" value="1"/>
</dbReference>
<evidence type="ECO:0000256" key="1">
    <source>
        <dbReference type="SAM" id="MobiDB-lite"/>
    </source>
</evidence>
<dbReference type="Gene3D" id="1.10.8.20">
    <property type="entry name" value="N-terminal domain of phosphatidylinositol transfer protein sec14p"/>
    <property type="match status" value="1"/>
</dbReference>
<comment type="caution">
    <text evidence="3">The sequence shown here is derived from an EMBL/GenBank/DDBJ whole genome shotgun (WGS) entry which is preliminary data.</text>
</comment>